<keyword evidence="11" id="KW-1185">Reference proteome</keyword>
<comment type="subcellular location">
    <subcellularLocation>
        <location evidence="1">Cell membrane</location>
        <topology evidence="1">Multi-pass membrane protein</topology>
    </subcellularLocation>
</comment>
<gene>
    <name evidence="10" type="ORF">LFUMFP_170083</name>
</gene>
<evidence type="ECO:0000256" key="7">
    <source>
        <dbReference type="SAM" id="Phobius"/>
    </source>
</evidence>
<comment type="similarity">
    <text evidence="6">Belongs to the ABC-4 integral membrane protein family.</text>
</comment>
<feature type="transmembrane region" description="Helical" evidence="7">
    <location>
        <begin position="336"/>
        <end position="361"/>
    </location>
</feature>
<feature type="transmembrane region" description="Helical" evidence="7">
    <location>
        <begin position="367"/>
        <end position="389"/>
    </location>
</feature>
<dbReference type="EMBL" id="OGVC01000009">
    <property type="protein sequence ID" value="SPC37617.1"/>
    <property type="molecule type" value="Genomic_DNA"/>
</dbReference>
<keyword evidence="5 7" id="KW-0472">Membrane</keyword>
<evidence type="ECO:0000259" key="8">
    <source>
        <dbReference type="Pfam" id="PF02687"/>
    </source>
</evidence>
<protein>
    <submittedName>
        <fullName evidence="10">Membrane subunit</fullName>
    </submittedName>
</protein>
<dbReference type="Pfam" id="PF02687">
    <property type="entry name" value="FtsX"/>
    <property type="match status" value="1"/>
</dbReference>
<evidence type="ECO:0000256" key="1">
    <source>
        <dbReference type="ARBA" id="ARBA00004651"/>
    </source>
</evidence>
<feature type="domain" description="MacB-like periplasmic core" evidence="9">
    <location>
        <begin position="21"/>
        <end position="243"/>
    </location>
</feature>
<evidence type="ECO:0000256" key="3">
    <source>
        <dbReference type="ARBA" id="ARBA00022692"/>
    </source>
</evidence>
<dbReference type="InterPro" id="IPR050250">
    <property type="entry name" value="Macrolide_Exporter_MacB"/>
</dbReference>
<evidence type="ECO:0000256" key="6">
    <source>
        <dbReference type="ARBA" id="ARBA00038076"/>
    </source>
</evidence>
<evidence type="ECO:0000259" key="9">
    <source>
        <dbReference type="Pfam" id="PF12704"/>
    </source>
</evidence>
<accession>A0A2N9DUB7</accession>
<dbReference type="RefSeq" id="WP_025083039.1">
    <property type="nucleotide sequence ID" value="NZ_CBCPIL010000008.1"/>
</dbReference>
<dbReference type="GO" id="GO:0022857">
    <property type="term" value="F:transmembrane transporter activity"/>
    <property type="evidence" value="ECO:0007669"/>
    <property type="project" value="TreeGrafter"/>
</dbReference>
<name>A0A2N9DUB7_9LACO</name>
<dbReference type="Proteomes" id="UP000238739">
    <property type="component" value="Unassembled WGS sequence"/>
</dbReference>
<sequence>MRFSEVWRTALRSILKNKRRSILTMLGIVIGIASVVAILAIGDGFSNWVTKSITNNKAGKVETQIMYSANDTANTSSQPFNERDLMLVGQVTGVAKVKQTSSDDDYAQISLAVKNKTKSVLVHYTAGKSSSVLVGRRLRAVDNQIGNQVAVIDADLASSLYGSQANALHHGVEVDGQLYEIVGISKAVNDSVNFSAAMSGEIPANITIPRKVHQSYTQSQRTGDLLTLSLAKGSKASKVNEQVLHILKTQGSMHQQGDYQSNDPTAQADTFGKVLNAITYFVSAVAGISLFIAGIGVMNMMYISVAERTTEIGIRRAMGARQQDIRRQFLLESATLTILGGFVGYGLGVLLALAISALPIMPFHASFSFGGFALAFGVSTVVGLVFGVMPANAASRKDLIEIIR</sequence>
<evidence type="ECO:0000256" key="4">
    <source>
        <dbReference type="ARBA" id="ARBA00022989"/>
    </source>
</evidence>
<evidence type="ECO:0000256" key="5">
    <source>
        <dbReference type="ARBA" id="ARBA00023136"/>
    </source>
</evidence>
<keyword evidence="3 7" id="KW-0812">Transmembrane</keyword>
<dbReference type="PANTHER" id="PTHR30572">
    <property type="entry name" value="MEMBRANE COMPONENT OF TRANSPORTER-RELATED"/>
    <property type="match status" value="1"/>
</dbReference>
<dbReference type="InterPro" id="IPR025857">
    <property type="entry name" value="MacB_PCD"/>
</dbReference>
<dbReference type="PANTHER" id="PTHR30572:SF4">
    <property type="entry name" value="ABC TRANSPORTER PERMEASE YTRF"/>
    <property type="match status" value="1"/>
</dbReference>
<feature type="transmembrane region" description="Helical" evidence="7">
    <location>
        <begin position="21"/>
        <end position="42"/>
    </location>
</feature>
<reference evidence="10" key="1">
    <citation type="submission" date="2018-01" db="EMBL/GenBank/DDBJ databases">
        <authorList>
            <person name="Chaillou S."/>
        </authorList>
    </citation>
    <scope>NUCLEOTIDE SEQUENCE [LARGE SCALE GENOMIC DNA]</scope>
    <source>
        <strain evidence="10">MFPC41A2801</strain>
    </source>
</reference>
<dbReference type="InterPro" id="IPR003838">
    <property type="entry name" value="ABC3_permease_C"/>
</dbReference>
<organism evidence="10 11">
    <name type="scientific">Latilactobacillus fuchuensis</name>
    <dbReference type="NCBI Taxonomy" id="164393"/>
    <lineage>
        <taxon>Bacteria</taxon>
        <taxon>Bacillati</taxon>
        <taxon>Bacillota</taxon>
        <taxon>Bacilli</taxon>
        <taxon>Lactobacillales</taxon>
        <taxon>Lactobacillaceae</taxon>
        <taxon>Latilactobacillus</taxon>
    </lineage>
</organism>
<dbReference type="AlphaFoldDB" id="A0A2N9DUB7"/>
<evidence type="ECO:0000313" key="10">
    <source>
        <dbReference type="EMBL" id="SPC37617.1"/>
    </source>
</evidence>
<feature type="transmembrane region" description="Helical" evidence="7">
    <location>
        <begin position="277"/>
        <end position="298"/>
    </location>
</feature>
<comment type="caution">
    <text evidence="10">The sequence shown here is derived from an EMBL/GenBank/DDBJ whole genome shotgun (WGS) entry which is preliminary data.</text>
</comment>
<keyword evidence="4 7" id="KW-1133">Transmembrane helix</keyword>
<dbReference type="Pfam" id="PF12704">
    <property type="entry name" value="MacB_PCD"/>
    <property type="match status" value="1"/>
</dbReference>
<evidence type="ECO:0000313" key="11">
    <source>
        <dbReference type="Proteomes" id="UP000238739"/>
    </source>
</evidence>
<feature type="domain" description="ABC3 transporter permease C-terminal" evidence="8">
    <location>
        <begin position="284"/>
        <end position="398"/>
    </location>
</feature>
<evidence type="ECO:0000256" key="2">
    <source>
        <dbReference type="ARBA" id="ARBA00022475"/>
    </source>
</evidence>
<keyword evidence="2" id="KW-1003">Cell membrane</keyword>
<dbReference type="GO" id="GO:0005886">
    <property type="term" value="C:plasma membrane"/>
    <property type="evidence" value="ECO:0007669"/>
    <property type="project" value="UniProtKB-SubCell"/>
</dbReference>
<proteinExistence type="inferred from homology"/>